<protein>
    <submittedName>
        <fullName evidence="2">N-acetyltransferase</fullName>
    </submittedName>
</protein>
<proteinExistence type="predicted"/>
<dbReference type="PROSITE" id="PS51186">
    <property type="entry name" value="GNAT"/>
    <property type="match status" value="1"/>
</dbReference>
<dbReference type="Pfam" id="PF13302">
    <property type="entry name" value="Acetyltransf_3"/>
    <property type="match status" value="1"/>
</dbReference>
<sequence>MDIENVIPAHYLPLTTERLTLRFFTAEDAEAHLAYQGRAEVAEYLYRAPLSAPESSEAVNRAAAARRWAESGDSLTLAILHDGLLIGEVPLTLTGARARQVEIGWVFSPEVRGRGFAVEAARAALDLAFTRLGAHRVFARLDTRNLGSVRVCERLGLRREAHLIDNDQTPDGAWGSEYVYALTRPEYPTP</sequence>
<dbReference type="CDD" id="cd04301">
    <property type="entry name" value="NAT_SF"/>
    <property type="match status" value="1"/>
</dbReference>
<dbReference type="RefSeq" id="WP_121649759.1">
    <property type="nucleotide sequence ID" value="NZ_RCUX01000016.1"/>
</dbReference>
<feature type="domain" description="N-acetyltransferase" evidence="1">
    <location>
        <begin position="19"/>
        <end position="185"/>
    </location>
</feature>
<reference evidence="2 3" key="1">
    <citation type="submission" date="2018-10" db="EMBL/GenBank/DDBJ databases">
        <authorList>
            <person name="Li J."/>
        </authorList>
    </citation>
    <scope>NUCLEOTIDE SEQUENCE [LARGE SCALE GENOMIC DNA]</scope>
    <source>
        <strain evidence="2 3">IF 016277</strain>
    </source>
</reference>
<dbReference type="InterPro" id="IPR000182">
    <property type="entry name" value="GNAT_dom"/>
</dbReference>
<dbReference type="PANTHER" id="PTHR43792">
    <property type="entry name" value="GNAT FAMILY, PUTATIVE (AFU_ORTHOLOGUE AFUA_3G00765)-RELATED-RELATED"/>
    <property type="match status" value="1"/>
</dbReference>
<dbReference type="GO" id="GO:0016747">
    <property type="term" value="F:acyltransferase activity, transferring groups other than amino-acyl groups"/>
    <property type="evidence" value="ECO:0007669"/>
    <property type="project" value="InterPro"/>
</dbReference>
<dbReference type="Gene3D" id="3.40.630.30">
    <property type="match status" value="1"/>
</dbReference>
<gene>
    <name evidence="2" type="ORF">D9V32_15170</name>
</gene>
<dbReference type="Proteomes" id="UP000272503">
    <property type="component" value="Unassembled WGS sequence"/>
</dbReference>
<dbReference type="PANTHER" id="PTHR43792:SF1">
    <property type="entry name" value="N-ACETYLTRANSFERASE DOMAIN-CONTAINING PROTEIN"/>
    <property type="match status" value="1"/>
</dbReference>
<keyword evidence="3" id="KW-1185">Reference proteome</keyword>
<dbReference type="SUPFAM" id="SSF55729">
    <property type="entry name" value="Acyl-CoA N-acyltransferases (Nat)"/>
    <property type="match status" value="1"/>
</dbReference>
<dbReference type="EMBL" id="RCUX01000016">
    <property type="protein sequence ID" value="RLP72782.1"/>
    <property type="molecule type" value="Genomic_DNA"/>
</dbReference>
<dbReference type="OrthoDB" id="9132139at2"/>
<evidence type="ECO:0000259" key="1">
    <source>
        <dbReference type="PROSITE" id="PS51186"/>
    </source>
</evidence>
<organism evidence="2 3">
    <name type="scientific">Mycetocola tolaasinivorans</name>
    <dbReference type="NCBI Taxonomy" id="76635"/>
    <lineage>
        <taxon>Bacteria</taxon>
        <taxon>Bacillati</taxon>
        <taxon>Actinomycetota</taxon>
        <taxon>Actinomycetes</taxon>
        <taxon>Micrococcales</taxon>
        <taxon>Microbacteriaceae</taxon>
        <taxon>Mycetocola</taxon>
    </lineage>
</organism>
<dbReference type="InterPro" id="IPR051531">
    <property type="entry name" value="N-acetyltransferase"/>
</dbReference>
<evidence type="ECO:0000313" key="3">
    <source>
        <dbReference type="Proteomes" id="UP000272503"/>
    </source>
</evidence>
<accession>A0A3L7A011</accession>
<dbReference type="InterPro" id="IPR016181">
    <property type="entry name" value="Acyl_CoA_acyltransferase"/>
</dbReference>
<dbReference type="AlphaFoldDB" id="A0A3L7A011"/>
<comment type="caution">
    <text evidence="2">The sequence shown here is derived from an EMBL/GenBank/DDBJ whole genome shotgun (WGS) entry which is preliminary data.</text>
</comment>
<keyword evidence="2" id="KW-0808">Transferase</keyword>
<evidence type="ECO:0000313" key="2">
    <source>
        <dbReference type="EMBL" id="RLP72782.1"/>
    </source>
</evidence>
<name>A0A3L7A011_9MICO</name>